<dbReference type="HOGENOM" id="CLU_2457773_0_0_1"/>
<dbReference type="AlphaFoldDB" id="W1P732"/>
<gene>
    <name evidence="1" type="ORF">AMTR_s00003p00269750</name>
</gene>
<dbReference type="EMBL" id="KI394358">
    <property type="protein sequence ID" value="ERN03494.1"/>
    <property type="molecule type" value="Genomic_DNA"/>
</dbReference>
<keyword evidence="2" id="KW-1185">Reference proteome</keyword>
<name>W1P732_AMBTC</name>
<protein>
    <submittedName>
        <fullName evidence="1">Uncharacterized protein</fullName>
    </submittedName>
</protein>
<proteinExistence type="predicted"/>
<reference evidence="2" key="1">
    <citation type="journal article" date="2013" name="Science">
        <title>The Amborella genome and the evolution of flowering plants.</title>
        <authorList>
            <consortium name="Amborella Genome Project"/>
        </authorList>
    </citation>
    <scope>NUCLEOTIDE SEQUENCE [LARGE SCALE GENOMIC DNA]</scope>
</reference>
<sequence>MFYCVLIINMNHHGKKEAHFMKGTFLDSSNHASPCLTQKDATWLPFREAEGSASSCAVGHPNVRPMRSIPWLMKLNYSLMTLKQEIIEK</sequence>
<dbReference type="Proteomes" id="UP000017836">
    <property type="component" value="Unassembled WGS sequence"/>
</dbReference>
<organism evidence="1 2">
    <name type="scientific">Amborella trichopoda</name>
    <dbReference type="NCBI Taxonomy" id="13333"/>
    <lineage>
        <taxon>Eukaryota</taxon>
        <taxon>Viridiplantae</taxon>
        <taxon>Streptophyta</taxon>
        <taxon>Embryophyta</taxon>
        <taxon>Tracheophyta</taxon>
        <taxon>Spermatophyta</taxon>
        <taxon>Magnoliopsida</taxon>
        <taxon>Amborellales</taxon>
        <taxon>Amborellaceae</taxon>
        <taxon>Amborella</taxon>
    </lineage>
</organism>
<evidence type="ECO:0000313" key="2">
    <source>
        <dbReference type="Proteomes" id="UP000017836"/>
    </source>
</evidence>
<evidence type="ECO:0000313" key="1">
    <source>
        <dbReference type="EMBL" id="ERN03494.1"/>
    </source>
</evidence>
<dbReference type="Gramene" id="ERN03494">
    <property type="protein sequence ID" value="ERN03494"/>
    <property type="gene ID" value="AMTR_s00003p00269750"/>
</dbReference>
<accession>W1P732</accession>